<keyword evidence="8" id="KW-1185">Reference proteome</keyword>
<proteinExistence type="inferred from homology"/>
<evidence type="ECO:0000313" key="7">
    <source>
        <dbReference type="EMBL" id="KID82701.1"/>
    </source>
</evidence>
<dbReference type="SUPFAM" id="SSF48264">
    <property type="entry name" value="Cytochrome P450"/>
    <property type="match status" value="1"/>
</dbReference>
<comment type="cofactor">
    <cofactor evidence="1">
        <name>heme</name>
        <dbReference type="ChEBI" id="CHEBI:30413"/>
    </cofactor>
</comment>
<evidence type="ECO:0000256" key="3">
    <source>
        <dbReference type="ARBA" id="ARBA00010617"/>
    </source>
</evidence>
<evidence type="ECO:0000256" key="6">
    <source>
        <dbReference type="ARBA" id="ARBA00023004"/>
    </source>
</evidence>
<sequence length="147" mass="16736">MNAVRSEIQTTHTTVNGRWDMTTLARLDKLESVMETARLAPGTLLVYSRVIQRDCIVRGIELKKSQFITVSGMARASDPTIFEDPKSFRGLRFCEESKQDEHRAKPFRSVDIDILTWRAGRWACPGRQVADMAIKGCARKSAQFVRF</sequence>
<dbReference type="InterPro" id="IPR036396">
    <property type="entry name" value="Cyt_P450_sf"/>
</dbReference>
<accession>A0A0B4GYW1</accession>
<protein>
    <submittedName>
        <fullName evidence="7">Cytochrome P450</fullName>
    </submittedName>
</protein>
<gene>
    <name evidence="7" type="ORF">MGU_09981</name>
</gene>
<dbReference type="GO" id="GO:0004497">
    <property type="term" value="F:monooxygenase activity"/>
    <property type="evidence" value="ECO:0007669"/>
    <property type="project" value="InterPro"/>
</dbReference>
<dbReference type="HOGENOM" id="CLU_1768540_0_0_1"/>
<dbReference type="Proteomes" id="UP000031192">
    <property type="component" value="Unassembled WGS sequence"/>
</dbReference>
<dbReference type="GO" id="GO:0005506">
    <property type="term" value="F:iron ion binding"/>
    <property type="evidence" value="ECO:0007669"/>
    <property type="project" value="InterPro"/>
</dbReference>
<comment type="caution">
    <text evidence="7">The sequence shown here is derived from an EMBL/GenBank/DDBJ whole genome shotgun (WGS) entry which is preliminary data.</text>
</comment>
<dbReference type="Gene3D" id="1.10.630.10">
    <property type="entry name" value="Cytochrome P450"/>
    <property type="match status" value="1"/>
</dbReference>
<dbReference type="GO" id="GO:0016705">
    <property type="term" value="F:oxidoreductase activity, acting on paired donors, with incorporation or reduction of molecular oxygen"/>
    <property type="evidence" value="ECO:0007669"/>
    <property type="project" value="InterPro"/>
</dbReference>
<evidence type="ECO:0000313" key="8">
    <source>
        <dbReference type="Proteomes" id="UP000031192"/>
    </source>
</evidence>
<evidence type="ECO:0000256" key="1">
    <source>
        <dbReference type="ARBA" id="ARBA00001971"/>
    </source>
</evidence>
<comment type="similarity">
    <text evidence="3">Belongs to the cytochrome P450 family.</text>
</comment>
<dbReference type="AlphaFoldDB" id="A0A0B4GYW1"/>
<dbReference type="Pfam" id="PF00067">
    <property type="entry name" value="p450"/>
    <property type="match status" value="1"/>
</dbReference>
<comment type="pathway">
    <text evidence="2">Secondary metabolite biosynthesis.</text>
</comment>
<dbReference type="InterPro" id="IPR001128">
    <property type="entry name" value="Cyt_P450"/>
</dbReference>
<reference evidence="7 8" key="1">
    <citation type="journal article" date="2014" name="Proc. Natl. Acad. Sci. U.S.A.">
        <title>Trajectory and genomic determinants of fungal-pathogen speciation and host adaptation.</title>
        <authorList>
            <person name="Hu X."/>
            <person name="Xiao G."/>
            <person name="Zheng P."/>
            <person name="Shang Y."/>
            <person name="Su Y."/>
            <person name="Zhang X."/>
            <person name="Liu X."/>
            <person name="Zhan S."/>
            <person name="St Leger R.J."/>
            <person name="Wang C."/>
        </authorList>
    </citation>
    <scope>NUCLEOTIDE SEQUENCE [LARGE SCALE GENOMIC DNA]</scope>
    <source>
        <strain evidence="7 8">ARSEF 977</strain>
    </source>
</reference>
<dbReference type="PANTHER" id="PTHR46206:SF4">
    <property type="entry name" value="P450, PUTATIVE (EUROFUNG)-RELATED"/>
    <property type="match status" value="1"/>
</dbReference>
<evidence type="ECO:0000256" key="4">
    <source>
        <dbReference type="ARBA" id="ARBA00022723"/>
    </source>
</evidence>
<dbReference type="GO" id="GO:0020037">
    <property type="term" value="F:heme binding"/>
    <property type="evidence" value="ECO:0007669"/>
    <property type="project" value="InterPro"/>
</dbReference>
<evidence type="ECO:0000256" key="2">
    <source>
        <dbReference type="ARBA" id="ARBA00005179"/>
    </source>
</evidence>
<name>A0A0B4GYW1_METGA</name>
<dbReference type="PANTHER" id="PTHR46206">
    <property type="entry name" value="CYTOCHROME P450"/>
    <property type="match status" value="1"/>
</dbReference>
<dbReference type="EMBL" id="AZNH01000077">
    <property type="protein sequence ID" value="KID82701.1"/>
    <property type="molecule type" value="Genomic_DNA"/>
</dbReference>
<keyword evidence="4" id="KW-0479">Metal-binding</keyword>
<keyword evidence="6" id="KW-0408">Iron</keyword>
<organism evidence="7 8">
    <name type="scientific">Metarhizium guizhouense (strain ARSEF 977)</name>
    <dbReference type="NCBI Taxonomy" id="1276136"/>
    <lineage>
        <taxon>Eukaryota</taxon>
        <taxon>Fungi</taxon>
        <taxon>Dikarya</taxon>
        <taxon>Ascomycota</taxon>
        <taxon>Pezizomycotina</taxon>
        <taxon>Sordariomycetes</taxon>
        <taxon>Hypocreomycetidae</taxon>
        <taxon>Hypocreales</taxon>
        <taxon>Clavicipitaceae</taxon>
        <taxon>Metarhizium</taxon>
    </lineage>
</organism>
<evidence type="ECO:0000256" key="5">
    <source>
        <dbReference type="ARBA" id="ARBA00023002"/>
    </source>
</evidence>
<keyword evidence="5" id="KW-0560">Oxidoreductase</keyword>